<organism evidence="2 3">
    <name type="scientific">Paraburkholderia aspalathi</name>
    <dbReference type="NCBI Taxonomy" id="1324617"/>
    <lineage>
        <taxon>Bacteria</taxon>
        <taxon>Pseudomonadati</taxon>
        <taxon>Pseudomonadota</taxon>
        <taxon>Betaproteobacteria</taxon>
        <taxon>Burkholderiales</taxon>
        <taxon>Burkholderiaceae</taxon>
        <taxon>Paraburkholderia</taxon>
    </lineage>
</organism>
<dbReference type="OrthoDB" id="9134724at2"/>
<gene>
    <name evidence="2" type="ORF">SAMN05192563_1003246</name>
</gene>
<feature type="signal peptide" evidence="1">
    <location>
        <begin position="1"/>
        <end position="27"/>
    </location>
</feature>
<reference evidence="2 3" key="1">
    <citation type="submission" date="2016-10" db="EMBL/GenBank/DDBJ databases">
        <authorList>
            <person name="de Groot N.N."/>
        </authorList>
    </citation>
    <scope>NUCLEOTIDE SEQUENCE [LARGE SCALE GENOMIC DNA]</scope>
    <source>
        <strain evidence="2 3">LMG 27731</strain>
    </source>
</reference>
<accession>A0A1I7ABR5</accession>
<evidence type="ECO:0000256" key="1">
    <source>
        <dbReference type="SAM" id="SignalP"/>
    </source>
</evidence>
<feature type="chain" id="PRO_5011659613" evidence="1">
    <location>
        <begin position="28"/>
        <end position="216"/>
    </location>
</feature>
<dbReference type="AlphaFoldDB" id="A0A1I7ABR5"/>
<name>A0A1I7ABR5_9BURK</name>
<sequence>MFRTSFVYHSRLALLAGLLACALSAHAAPPVLASTGFGQAWPNAQDVSLNPHFHAYRFDRDGVAYVQINAVNGDVRAAFAYAGGIVLTLPMGGDASRVSIPDRSAANTTSAGEMVYRDTHVQVSMIPQADGLHWAVQPALSGTGVTAASCTPVQECGGGIINQLSLQQKPAPSACVPVQECGGGIGNQAQSPPKVLSADCTPVQECGGGIVESVPN</sequence>
<keyword evidence="1" id="KW-0732">Signal</keyword>
<protein>
    <submittedName>
        <fullName evidence="2">Uncharacterized protein</fullName>
    </submittedName>
</protein>
<dbReference type="EMBL" id="FPBH01000003">
    <property type="protein sequence ID" value="SFT72372.1"/>
    <property type="molecule type" value="Genomic_DNA"/>
</dbReference>
<proteinExistence type="predicted"/>
<dbReference type="Proteomes" id="UP000198844">
    <property type="component" value="Unassembled WGS sequence"/>
</dbReference>
<dbReference type="RefSeq" id="WP_093633464.1">
    <property type="nucleotide sequence ID" value="NZ_FPBH01000003.1"/>
</dbReference>
<evidence type="ECO:0000313" key="2">
    <source>
        <dbReference type="EMBL" id="SFT72372.1"/>
    </source>
</evidence>
<evidence type="ECO:0000313" key="3">
    <source>
        <dbReference type="Proteomes" id="UP000198844"/>
    </source>
</evidence>